<feature type="chain" id="PRO_5046583182" description="Lipoprotein" evidence="1">
    <location>
        <begin position="20"/>
        <end position="121"/>
    </location>
</feature>
<dbReference type="Proteomes" id="UP000824166">
    <property type="component" value="Unassembled WGS sequence"/>
</dbReference>
<protein>
    <recommendedName>
        <fullName evidence="4">Lipoprotein</fullName>
    </recommendedName>
</protein>
<proteinExistence type="predicted"/>
<dbReference type="EMBL" id="JAHOPC010000005">
    <property type="protein sequence ID" value="MBU8866646.1"/>
    <property type="molecule type" value="Genomic_DNA"/>
</dbReference>
<dbReference type="PROSITE" id="PS51257">
    <property type="entry name" value="PROKAR_LIPOPROTEIN"/>
    <property type="match status" value="1"/>
</dbReference>
<comment type="caution">
    <text evidence="2">The sequence shown here is derived from an EMBL/GenBank/DDBJ whole genome shotgun (WGS) entry which is preliminary data.</text>
</comment>
<organism evidence="2 3">
    <name type="scientific">Paenarthrobacter aromaticivorans</name>
    <dbReference type="NCBI Taxonomy" id="2849150"/>
    <lineage>
        <taxon>Bacteria</taxon>
        <taxon>Bacillati</taxon>
        <taxon>Actinomycetota</taxon>
        <taxon>Actinomycetes</taxon>
        <taxon>Micrococcales</taxon>
        <taxon>Micrococcaceae</taxon>
        <taxon>Paenarthrobacter</taxon>
    </lineage>
</organism>
<keyword evidence="1" id="KW-0732">Signal</keyword>
<evidence type="ECO:0000256" key="1">
    <source>
        <dbReference type="SAM" id="SignalP"/>
    </source>
</evidence>
<keyword evidence="3" id="KW-1185">Reference proteome</keyword>
<evidence type="ECO:0008006" key="4">
    <source>
        <dbReference type="Google" id="ProtNLM"/>
    </source>
</evidence>
<reference evidence="2 3" key="1">
    <citation type="submission" date="2021-06" db="EMBL/GenBank/DDBJ databases">
        <authorList>
            <person name="Jeong J.W."/>
        </authorList>
    </citation>
    <scope>NUCLEOTIDE SEQUENCE [LARGE SCALE GENOMIC DNA]</scope>
    <source>
        <strain evidence="2 3">MMS21-TAE1-1</strain>
    </source>
</reference>
<name>A0ABS6I7E4_9MICC</name>
<feature type="signal peptide" evidence="1">
    <location>
        <begin position="1"/>
        <end position="19"/>
    </location>
</feature>
<accession>A0ABS6I7E4</accession>
<dbReference type="RefSeq" id="WP_216924801.1">
    <property type="nucleotide sequence ID" value="NZ_JAHOPC010000005.1"/>
</dbReference>
<evidence type="ECO:0000313" key="3">
    <source>
        <dbReference type="Proteomes" id="UP000824166"/>
    </source>
</evidence>
<gene>
    <name evidence="2" type="ORF">KSW38_10135</name>
</gene>
<evidence type="ECO:0000313" key="2">
    <source>
        <dbReference type="EMBL" id="MBU8866646.1"/>
    </source>
</evidence>
<sequence length="121" mass="13000">MKRTFATGGLFLLLTPLLAGCVGDYSASDDCDGLANELSPVIEKSIGSAPSINSTWGDGGMMPWCRIDFSTNKEYAPDDERLSALKTEVEAGMADWSSGVVVTIHRGNDRSIEVLSPDDKR</sequence>